<feature type="compositionally biased region" description="Low complexity" evidence="1">
    <location>
        <begin position="217"/>
        <end position="230"/>
    </location>
</feature>
<organism evidence="2 3">
    <name type="scientific">Daphnia galeata</name>
    <dbReference type="NCBI Taxonomy" id="27404"/>
    <lineage>
        <taxon>Eukaryota</taxon>
        <taxon>Metazoa</taxon>
        <taxon>Ecdysozoa</taxon>
        <taxon>Arthropoda</taxon>
        <taxon>Crustacea</taxon>
        <taxon>Branchiopoda</taxon>
        <taxon>Diplostraca</taxon>
        <taxon>Cladocera</taxon>
        <taxon>Anomopoda</taxon>
        <taxon>Daphniidae</taxon>
        <taxon>Daphnia</taxon>
    </lineage>
</organism>
<dbReference type="OrthoDB" id="432953at2759"/>
<gene>
    <name evidence="2" type="ORF">DGAL_LOCUS12359</name>
</gene>
<evidence type="ECO:0000313" key="2">
    <source>
        <dbReference type="EMBL" id="CAH0108903.1"/>
    </source>
</evidence>
<dbReference type="InterPro" id="IPR026705">
    <property type="entry name" value="Hid-1/Ecm30"/>
</dbReference>
<feature type="region of interest" description="Disordered" evidence="1">
    <location>
        <begin position="209"/>
        <end position="238"/>
    </location>
</feature>
<dbReference type="GO" id="GO:0000138">
    <property type="term" value="C:Golgi trans cisterna"/>
    <property type="evidence" value="ECO:0007669"/>
    <property type="project" value="TreeGrafter"/>
</dbReference>
<dbReference type="GO" id="GO:0005797">
    <property type="term" value="C:Golgi medial cisterna"/>
    <property type="evidence" value="ECO:0007669"/>
    <property type="project" value="TreeGrafter"/>
</dbReference>
<proteinExistence type="predicted"/>
<keyword evidence="3" id="KW-1185">Reference proteome</keyword>
<dbReference type="Pfam" id="PF12722">
    <property type="entry name" value="Hid1"/>
    <property type="match status" value="1"/>
</dbReference>
<reference evidence="2" key="1">
    <citation type="submission" date="2021-11" db="EMBL/GenBank/DDBJ databases">
        <authorList>
            <person name="Schell T."/>
        </authorList>
    </citation>
    <scope>NUCLEOTIDE SEQUENCE</scope>
    <source>
        <strain evidence="2">M5</strain>
    </source>
</reference>
<feature type="region of interest" description="Disordered" evidence="1">
    <location>
        <begin position="79"/>
        <end position="117"/>
    </location>
</feature>
<evidence type="ECO:0000256" key="1">
    <source>
        <dbReference type="SAM" id="MobiDB-lite"/>
    </source>
</evidence>
<dbReference type="Proteomes" id="UP000789390">
    <property type="component" value="Unassembled WGS sequence"/>
</dbReference>
<sequence length="358" mass="39966">MVASTKLLHLLEAFSTPWFLFSAPNNHHLVFFLLEIFNNIIQYQFDGNANLVYTIIRKRHVFHALASLPTDCGTINRSLSRRGRKQLGRQPSVESVKEAPSMEGSHPALPAQPGTHTCSLAMMPGIEKITEQETAHPSLHQLSQLTGAAIAANGALENITVSHEIEERATALVQGEEEDEDNNSEEADKECVDQGAFHSEPVIIDVSGGTHVKQPLSPATSHKSSSSESSHILPRPGSASQMQVGLQWVPNPDWVLSWKQKLPLQTIMRLLQVLVPQVEKICIDKGLTDESEILKFLQHGTLVGLLPVPHPILIRKYQANNGTSMWFRTYMWGIIYLRNVDPPIWYDTAVKLFEIQRI</sequence>
<accession>A0A8J2WJ65</accession>
<dbReference type="PANTHER" id="PTHR21575">
    <property type="entry name" value="PROTEIN HID1"/>
    <property type="match status" value="1"/>
</dbReference>
<dbReference type="GO" id="GO:0016020">
    <property type="term" value="C:membrane"/>
    <property type="evidence" value="ECO:0007669"/>
    <property type="project" value="TreeGrafter"/>
</dbReference>
<feature type="compositionally biased region" description="Acidic residues" evidence="1">
    <location>
        <begin position="175"/>
        <end position="188"/>
    </location>
</feature>
<protein>
    <submittedName>
        <fullName evidence="2">Uncharacterized protein</fullName>
    </submittedName>
</protein>
<name>A0A8J2WJ65_9CRUS</name>
<dbReference type="AlphaFoldDB" id="A0A8J2WJ65"/>
<comment type="caution">
    <text evidence="2">The sequence shown here is derived from an EMBL/GenBank/DDBJ whole genome shotgun (WGS) entry which is preliminary data.</text>
</comment>
<evidence type="ECO:0000313" key="3">
    <source>
        <dbReference type="Proteomes" id="UP000789390"/>
    </source>
</evidence>
<feature type="region of interest" description="Disordered" evidence="1">
    <location>
        <begin position="173"/>
        <end position="192"/>
    </location>
</feature>
<dbReference type="PANTHER" id="PTHR21575:SF12">
    <property type="entry name" value="PROTEIN HID1"/>
    <property type="match status" value="1"/>
</dbReference>
<dbReference type="EMBL" id="CAKKLH010000288">
    <property type="protein sequence ID" value="CAH0108903.1"/>
    <property type="molecule type" value="Genomic_DNA"/>
</dbReference>